<reference evidence="2 3" key="1">
    <citation type="journal article" date="2012" name="Genome Biol.">
        <title>The genome of the polar eukaryotic microalga coccomyxa subellipsoidea reveals traits of cold adaptation.</title>
        <authorList>
            <person name="Blanc G."/>
            <person name="Agarkova I."/>
            <person name="Grimwood J."/>
            <person name="Kuo A."/>
            <person name="Brueggeman A."/>
            <person name="Dunigan D."/>
            <person name="Gurnon J."/>
            <person name="Ladunga I."/>
            <person name="Lindquist E."/>
            <person name="Lucas S."/>
            <person name="Pangilinan J."/>
            <person name="Proschold T."/>
            <person name="Salamov A."/>
            <person name="Schmutz J."/>
            <person name="Weeks D."/>
            <person name="Yamada T."/>
            <person name="Claverie J.M."/>
            <person name="Grigoriev I."/>
            <person name="Van Etten J."/>
            <person name="Lomsadze A."/>
            <person name="Borodovsky M."/>
        </authorList>
    </citation>
    <scope>NUCLEOTIDE SEQUENCE [LARGE SCALE GENOMIC DNA]</scope>
    <source>
        <strain evidence="2 3">C-169</strain>
    </source>
</reference>
<dbReference type="GeneID" id="17042142"/>
<dbReference type="EMBL" id="AGSI01000006">
    <property type="protein sequence ID" value="EIE24144.1"/>
    <property type="molecule type" value="Genomic_DNA"/>
</dbReference>
<keyword evidence="1" id="KW-0732">Signal</keyword>
<sequence>MARFSVSSLLAIAALCFVASGHARSLVNEDALELFQPGLVSETVTAGVGETSIHASRGAALDLATVLEDPGLWDGIQGSPNCTVTCNGGNVTRADDNGEKPYSCWGLFKAFCKGHSEKGCGAAGFKCKGHWVGFKLGGARVAVCEGDSHGFAAKFFKKGDVKVAAFKAGGCLGTSSFIGKNKSEDSDAAMTWPSQMPQEWDADYEGLDVLKRTLAESNSKEPLGQGRCTGFGGGIKAFKVKKSDCEGEQCEQKLAAKAVHKLERKAMDFDTLESTVKDKMEDMGVRMPVHSMPAPLSLDMTPAFASYGCKAPRCEILCNDKPAWFHGNFPCLGKLTVKCEAGEDAPTWAPNFVAASCKGFWSGIFGHKCKGQATSFVDAEYYDKLNICTGQFGMFAKAKKAEGKFAAGKFCKGKSLGAFFLDKDDKGQDAAIAGAQAN</sequence>
<protein>
    <submittedName>
        <fullName evidence="2">Uncharacterized protein</fullName>
    </submittedName>
</protein>
<dbReference type="Proteomes" id="UP000007264">
    <property type="component" value="Unassembled WGS sequence"/>
</dbReference>
<evidence type="ECO:0000313" key="2">
    <source>
        <dbReference type="EMBL" id="EIE24144.1"/>
    </source>
</evidence>
<name>I0Z0H5_COCSC</name>
<feature type="signal peptide" evidence="1">
    <location>
        <begin position="1"/>
        <end position="23"/>
    </location>
</feature>
<gene>
    <name evidence="2" type="ORF">COCSUDRAFT_53237</name>
</gene>
<dbReference type="OrthoDB" id="10337360at2759"/>
<accession>I0Z0H5</accession>
<comment type="caution">
    <text evidence="2">The sequence shown here is derived from an EMBL/GenBank/DDBJ whole genome shotgun (WGS) entry which is preliminary data.</text>
</comment>
<dbReference type="KEGG" id="csl:COCSUDRAFT_53237"/>
<dbReference type="AlphaFoldDB" id="I0Z0H5"/>
<proteinExistence type="predicted"/>
<evidence type="ECO:0000256" key="1">
    <source>
        <dbReference type="SAM" id="SignalP"/>
    </source>
</evidence>
<feature type="chain" id="PRO_5003636612" evidence="1">
    <location>
        <begin position="24"/>
        <end position="438"/>
    </location>
</feature>
<organism evidence="2 3">
    <name type="scientific">Coccomyxa subellipsoidea (strain C-169)</name>
    <name type="common">Green microalga</name>
    <dbReference type="NCBI Taxonomy" id="574566"/>
    <lineage>
        <taxon>Eukaryota</taxon>
        <taxon>Viridiplantae</taxon>
        <taxon>Chlorophyta</taxon>
        <taxon>core chlorophytes</taxon>
        <taxon>Trebouxiophyceae</taxon>
        <taxon>Trebouxiophyceae incertae sedis</taxon>
        <taxon>Coccomyxaceae</taxon>
        <taxon>Coccomyxa</taxon>
        <taxon>Coccomyxa subellipsoidea</taxon>
    </lineage>
</organism>
<dbReference type="RefSeq" id="XP_005648688.1">
    <property type="nucleotide sequence ID" value="XM_005648631.1"/>
</dbReference>
<keyword evidence="3" id="KW-1185">Reference proteome</keyword>
<evidence type="ECO:0000313" key="3">
    <source>
        <dbReference type="Proteomes" id="UP000007264"/>
    </source>
</evidence>